<name>A0A453HCU3_AEGTS</name>
<proteinExistence type="inferred from homology"/>
<reference evidence="2" key="4">
    <citation type="submission" date="2019-03" db="UniProtKB">
        <authorList>
            <consortium name="EnsemblPlants"/>
        </authorList>
    </citation>
    <scope>IDENTIFICATION</scope>
</reference>
<keyword evidence="3" id="KW-1185">Reference proteome</keyword>
<comment type="subcellular location">
    <subcellularLocation>
        <location evidence="1">Membrane</location>
        <topology evidence="1">Multi-pass membrane protein</topology>
    </subcellularLocation>
</comment>
<dbReference type="AlphaFoldDB" id="A0A453HCU3"/>
<protein>
    <recommendedName>
        <fullName evidence="1">HVA22-like protein</fullName>
    </recommendedName>
</protein>
<reference evidence="2" key="3">
    <citation type="journal article" date="2017" name="Nature">
        <title>Genome sequence of the progenitor of the wheat D genome Aegilops tauschii.</title>
        <authorList>
            <person name="Luo M.C."/>
            <person name="Gu Y.Q."/>
            <person name="Puiu D."/>
            <person name="Wang H."/>
            <person name="Twardziok S.O."/>
            <person name="Deal K.R."/>
            <person name="Huo N."/>
            <person name="Zhu T."/>
            <person name="Wang L."/>
            <person name="Wang Y."/>
            <person name="McGuire P.E."/>
            <person name="Liu S."/>
            <person name="Long H."/>
            <person name="Ramasamy R.K."/>
            <person name="Rodriguez J.C."/>
            <person name="Van S.L."/>
            <person name="Yuan L."/>
            <person name="Wang Z."/>
            <person name="Xia Z."/>
            <person name="Xiao L."/>
            <person name="Anderson O.D."/>
            <person name="Ouyang S."/>
            <person name="Liang Y."/>
            <person name="Zimin A.V."/>
            <person name="Pertea G."/>
            <person name="Qi P."/>
            <person name="Bennetzen J.L."/>
            <person name="Dai X."/>
            <person name="Dawson M.W."/>
            <person name="Muller H.G."/>
            <person name="Kugler K."/>
            <person name="Rivarola-Duarte L."/>
            <person name="Spannagl M."/>
            <person name="Mayer K.F.X."/>
            <person name="Lu F.H."/>
            <person name="Bevan M.W."/>
            <person name="Leroy P."/>
            <person name="Li P."/>
            <person name="You F.M."/>
            <person name="Sun Q."/>
            <person name="Liu Z."/>
            <person name="Lyons E."/>
            <person name="Wicker T."/>
            <person name="Salzberg S.L."/>
            <person name="Devos K.M."/>
            <person name="Dvorak J."/>
        </authorList>
    </citation>
    <scope>NUCLEOTIDE SEQUENCE [LARGE SCALE GENOMIC DNA]</scope>
    <source>
        <strain evidence="2">cv. AL8/78</strain>
    </source>
</reference>
<dbReference type="PANTHER" id="PTHR12300:SF100">
    <property type="entry name" value="HVA22-LIKE PROTEIN"/>
    <property type="match status" value="1"/>
</dbReference>
<dbReference type="InterPro" id="IPR004345">
    <property type="entry name" value="TB2_DP1_HVA22"/>
</dbReference>
<reference evidence="3" key="2">
    <citation type="journal article" date="2017" name="Nat. Plants">
        <title>The Aegilops tauschii genome reveals multiple impacts of transposons.</title>
        <authorList>
            <person name="Zhao G."/>
            <person name="Zou C."/>
            <person name="Li K."/>
            <person name="Wang K."/>
            <person name="Li T."/>
            <person name="Gao L."/>
            <person name="Zhang X."/>
            <person name="Wang H."/>
            <person name="Yang Z."/>
            <person name="Liu X."/>
            <person name="Jiang W."/>
            <person name="Mao L."/>
            <person name="Kong X."/>
            <person name="Jiao Y."/>
            <person name="Jia J."/>
        </authorList>
    </citation>
    <scope>NUCLEOTIDE SEQUENCE [LARGE SCALE GENOMIC DNA]</scope>
    <source>
        <strain evidence="3">cv. AL8/78</strain>
    </source>
</reference>
<reference evidence="3" key="1">
    <citation type="journal article" date="2014" name="Science">
        <title>Ancient hybridizations among the ancestral genomes of bread wheat.</title>
        <authorList>
            <consortium name="International Wheat Genome Sequencing Consortium,"/>
            <person name="Marcussen T."/>
            <person name="Sandve S.R."/>
            <person name="Heier L."/>
            <person name="Spannagl M."/>
            <person name="Pfeifer M."/>
            <person name="Jakobsen K.S."/>
            <person name="Wulff B.B."/>
            <person name="Steuernagel B."/>
            <person name="Mayer K.F."/>
            <person name="Olsen O.A."/>
        </authorList>
    </citation>
    <scope>NUCLEOTIDE SEQUENCE [LARGE SCALE GENOMIC DNA]</scope>
    <source>
        <strain evidence="3">cv. AL8/78</strain>
    </source>
</reference>
<dbReference type="Gramene" id="AET4Gv20148700.1">
    <property type="protein sequence ID" value="AET4Gv20148700.1"/>
    <property type="gene ID" value="AET4Gv20148700"/>
</dbReference>
<comment type="similarity">
    <text evidence="1">Belongs to the DP1 family.</text>
</comment>
<dbReference type="PANTHER" id="PTHR12300">
    <property type="entry name" value="HVA22-LIKE PROTEINS"/>
    <property type="match status" value="1"/>
</dbReference>
<dbReference type="GO" id="GO:0016020">
    <property type="term" value="C:membrane"/>
    <property type="evidence" value="ECO:0007669"/>
    <property type="project" value="UniProtKB-SubCell"/>
</dbReference>
<dbReference type="Pfam" id="PF03134">
    <property type="entry name" value="TB2_DP1_HVA22"/>
    <property type="match status" value="1"/>
</dbReference>
<reference evidence="2" key="5">
    <citation type="journal article" date="2021" name="G3 (Bethesda)">
        <title>Aegilops tauschii genome assembly Aet v5.0 features greater sequence contiguity and improved annotation.</title>
        <authorList>
            <person name="Wang L."/>
            <person name="Zhu T."/>
            <person name="Rodriguez J.C."/>
            <person name="Deal K.R."/>
            <person name="Dubcovsky J."/>
            <person name="McGuire P.E."/>
            <person name="Lux T."/>
            <person name="Spannagl M."/>
            <person name="Mayer K.F.X."/>
            <person name="Baldrich P."/>
            <person name="Meyers B.C."/>
            <person name="Huo N."/>
            <person name="Gu Y.Q."/>
            <person name="Zhou H."/>
            <person name="Devos K.M."/>
            <person name="Bennetzen J.L."/>
            <person name="Unver T."/>
            <person name="Budak H."/>
            <person name="Gulick P.J."/>
            <person name="Galiba G."/>
            <person name="Kalapos B."/>
            <person name="Nelson D.R."/>
            <person name="Li P."/>
            <person name="You F.M."/>
            <person name="Luo M.C."/>
            <person name="Dvorak J."/>
        </authorList>
    </citation>
    <scope>NUCLEOTIDE SEQUENCE [LARGE SCALE GENOMIC DNA]</scope>
    <source>
        <strain evidence="2">cv. AL8/78</strain>
    </source>
</reference>
<dbReference type="Proteomes" id="UP000015105">
    <property type="component" value="Chromosome 4D"/>
</dbReference>
<evidence type="ECO:0000256" key="1">
    <source>
        <dbReference type="RuleBase" id="RU362006"/>
    </source>
</evidence>
<evidence type="ECO:0000313" key="2">
    <source>
        <dbReference type="EnsemblPlants" id="AET4Gv20148700.1"/>
    </source>
</evidence>
<dbReference type="EnsemblPlants" id="AET4Gv20148700.1">
    <property type="protein sequence ID" value="AET4Gv20148700.1"/>
    <property type="gene ID" value="AET4Gv20148700"/>
</dbReference>
<accession>A0A453HCU3</accession>
<sequence>MVLVAMPIVVERFVDWTVSWLPMYGEAKLLLVIYLWHPSTRGAGHVYGSFLHPLVAWHEADVDRGLLELRARARDVTASQLKAAAAIGQVWLVEAARCVSSQLQAARSCREGATH</sequence>
<evidence type="ECO:0000313" key="3">
    <source>
        <dbReference type="Proteomes" id="UP000015105"/>
    </source>
</evidence>
<organism evidence="2 3">
    <name type="scientific">Aegilops tauschii subsp. strangulata</name>
    <name type="common">Goatgrass</name>
    <dbReference type="NCBI Taxonomy" id="200361"/>
    <lineage>
        <taxon>Eukaryota</taxon>
        <taxon>Viridiplantae</taxon>
        <taxon>Streptophyta</taxon>
        <taxon>Embryophyta</taxon>
        <taxon>Tracheophyta</taxon>
        <taxon>Spermatophyta</taxon>
        <taxon>Magnoliopsida</taxon>
        <taxon>Liliopsida</taxon>
        <taxon>Poales</taxon>
        <taxon>Poaceae</taxon>
        <taxon>BOP clade</taxon>
        <taxon>Pooideae</taxon>
        <taxon>Triticodae</taxon>
        <taxon>Triticeae</taxon>
        <taxon>Triticinae</taxon>
        <taxon>Aegilops</taxon>
    </lineage>
</organism>